<dbReference type="PANTHER" id="PTHR12126">
    <property type="entry name" value="NADH-UBIQUINONE OXIDOREDUCTASE 39 KDA SUBUNIT-RELATED"/>
    <property type="match status" value="1"/>
</dbReference>
<dbReference type="PANTHER" id="PTHR12126:SF16">
    <property type="entry name" value="MIOREX COMPLEX COMPONENT 2"/>
    <property type="match status" value="1"/>
</dbReference>
<gene>
    <name evidence="3" type="ORF">NESM_000532300</name>
</gene>
<dbReference type="SUPFAM" id="SSF51735">
    <property type="entry name" value="NAD(P)-binding Rossmann-fold domains"/>
    <property type="match status" value="1"/>
</dbReference>
<accession>A0AAW0EQK1</accession>
<evidence type="ECO:0000313" key="4">
    <source>
        <dbReference type="Proteomes" id="UP001430356"/>
    </source>
</evidence>
<dbReference type="AlphaFoldDB" id="A0AAW0EQK1"/>
<organism evidence="3 4">
    <name type="scientific">Novymonas esmeraldas</name>
    <dbReference type="NCBI Taxonomy" id="1808958"/>
    <lineage>
        <taxon>Eukaryota</taxon>
        <taxon>Discoba</taxon>
        <taxon>Euglenozoa</taxon>
        <taxon>Kinetoplastea</taxon>
        <taxon>Metakinetoplastina</taxon>
        <taxon>Trypanosomatida</taxon>
        <taxon>Trypanosomatidae</taxon>
        <taxon>Novymonas</taxon>
    </lineage>
</organism>
<comment type="caution">
    <text evidence="3">The sequence shown here is derived from an EMBL/GenBank/DDBJ whole genome shotgun (WGS) entry which is preliminary data.</text>
</comment>
<dbReference type="InterPro" id="IPR036291">
    <property type="entry name" value="NAD(P)-bd_dom_sf"/>
</dbReference>
<feature type="compositionally biased region" description="Polar residues" evidence="1">
    <location>
        <begin position="98"/>
        <end position="108"/>
    </location>
</feature>
<feature type="domain" description="NAD-dependent epimerase/dehydratase" evidence="2">
    <location>
        <begin position="6"/>
        <end position="245"/>
    </location>
</feature>
<feature type="region of interest" description="Disordered" evidence="1">
    <location>
        <begin position="62"/>
        <end position="113"/>
    </location>
</feature>
<dbReference type="Proteomes" id="UP001430356">
    <property type="component" value="Unassembled WGS sequence"/>
</dbReference>
<reference evidence="3 4" key="1">
    <citation type="journal article" date="2021" name="MBio">
        <title>A New Model Trypanosomatid, Novymonas esmeraldas: Genomic Perception of Its 'Candidatus Pandoraea novymonadis' Endosymbiont.</title>
        <authorList>
            <person name="Zakharova A."/>
            <person name="Saura A."/>
            <person name="Butenko A."/>
            <person name="Podesvova L."/>
            <person name="Warmusova S."/>
            <person name="Kostygov A.Y."/>
            <person name="Nenarokova A."/>
            <person name="Lukes J."/>
            <person name="Opperdoes F.R."/>
            <person name="Yurchenko V."/>
        </authorList>
    </citation>
    <scope>NUCLEOTIDE SEQUENCE [LARGE SCALE GENOMIC DNA]</scope>
    <source>
        <strain evidence="3 4">E262AT.01</strain>
    </source>
</reference>
<proteinExistence type="predicted"/>
<protein>
    <recommendedName>
        <fullName evidence="2">NAD-dependent epimerase/dehydratase domain-containing protein</fullName>
    </recommendedName>
</protein>
<sequence length="337" mass="35800">MQKKLLLFGGTGFVGSMVAQRALSRGFNVVVATRSGAPPLDSPMDVLLRRVRAIGGQAAGRESLGELPTSTSSSSAAAAAAAARTSATSSSGSGSGSDHTQQRPSASQLERRVHEAGERAALEFVSIDACSRDQVFHFLHDHPDATAVVNAVGLLTRDYEDARQINGDVMANIAAGVYHPKLVPLVRKVVYVSAEPYHLYSRRVLGSRRLLKGYFHGKRIGEKAVLENLGVRGAVLRPSFIYGTRHVLFSSAASPDAVSTLSLPLSWVGYPLDRLLTAVGGGKLLMPPVSVDVVSEAAVRACAWADAPDHDVHGICDVYRMHEICSAVEPAQPDVRA</sequence>
<dbReference type="Gene3D" id="3.40.50.720">
    <property type="entry name" value="NAD(P)-binding Rossmann-like Domain"/>
    <property type="match status" value="1"/>
</dbReference>
<dbReference type="InterPro" id="IPR001509">
    <property type="entry name" value="Epimerase_deHydtase"/>
</dbReference>
<evidence type="ECO:0000313" key="3">
    <source>
        <dbReference type="EMBL" id="KAK7195990.1"/>
    </source>
</evidence>
<name>A0AAW0EQK1_9TRYP</name>
<keyword evidence="4" id="KW-1185">Reference proteome</keyword>
<evidence type="ECO:0000256" key="1">
    <source>
        <dbReference type="SAM" id="MobiDB-lite"/>
    </source>
</evidence>
<evidence type="ECO:0000259" key="2">
    <source>
        <dbReference type="Pfam" id="PF01370"/>
    </source>
</evidence>
<dbReference type="EMBL" id="JAECZO010000066">
    <property type="protein sequence ID" value="KAK7195990.1"/>
    <property type="molecule type" value="Genomic_DNA"/>
</dbReference>
<dbReference type="GO" id="GO:0005739">
    <property type="term" value="C:mitochondrion"/>
    <property type="evidence" value="ECO:0007669"/>
    <property type="project" value="TreeGrafter"/>
</dbReference>
<dbReference type="GO" id="GO:0044877">
    <property type="term" value="F:protein-containing complex binding"/>
    <property type="evidence" value="ECO:0007669"/>
    <property type="project" value="TreeGrafter"/>
</dbReference>
<dbReference type="Pfam" id="PF01370">
    <property type="entry name" value="Epimerase"/>
    <property type="match status" value="1"/>
</dbReference>
<dbReference type="FunFam" id="3.40.50.720:FF:001072">
    <property type="entry name" value="Hypothetical_protein_-_conserved"/>
    <property type="match status" value="1"/>
</dbReference>
<feature type="compositionally biased region" description="Low complexity" evidence="1">
    <location>
        <begin position="69"/>
        <end position="92"/>
    </location>
</feature>
<dbReference type="InterPro" id="IPR051207">
    <property type="entry name" value="ComplexI_NDUFA9_subunit"/>
</dbReference>